<accession>A0ACC0MPY9</accession>
<organism evidence="1 2">
    <name type="scientific">Rhododendron molle</name>
    <name type="common">Chinese azalea</name>
    <name type="synonym">Azalea mollis</name>
    <dbReference type="NCBI Taxonomy" id="49168"/>
    <lineage>
        <taxon>Eukaryota</taxon>
        <taxon>Viridiplantae</taxon>
        <taxon>Streptophyta</taxon>
        <taxon>Embryophyta</taxon>
        <taxon>Tracheophyta</taxon>
        <taxon>Spermatophyta</taxon>
        <taxon>Magnoliopsida</taxon>
        <taxon>eudicotyledons</taxon>
        <taxon>Gunneridae</taxon>
        <taxon>Pentapetalae</taxon>
        <taxon>asterids</taxon>
        <taxon>Ericales</taxon>
        <taxon>Ericaceae</taxon>
        <taxon>Ericoideae</taxon>
        <taxon>Rhodoreae</taxon>
        <taxon>Rhododendron</taxon>
    </lineage>
</organism>
<evidence type="ECO:0000313" key="2">
    <source>
        <dbReference type="Proteomes" id="UP001062846"/>
    </source>
</evidence>
<comment type="caution">
    <text evidence="1">The sequence shown here is derived from an EMBL/GenBank/DDBJ whole genome shotgun (WGS) entry which is preliminary data.</text>
</comment>
<reference evidence="1" key="1">
    <citation type="submission" date="2022-02" db="EMBL/GenBank/DDBJ databases">
        <title>Plant Genome Project.</title>
        <authorList>
            <person name="Zhang R.-G."/>
        </authorList>
    </citation>
    <scope>NUCLEOTIDE SEQUENCE</scope>
    <source>
        <strain evidence="1">AT1</strain>
    </source>
</reference>
<proteinExistence type="predicted"/>
<dbReference type="EMBL" id="CM046395">
    <property type="protein sequence ID" value="KAI8542969.1"/>
    <property type="molecule type" value="Genomic_DNA"/>
</dbReference>
<evidence type="ECO:0000313" key="1">
    <source>
        <dbReference type="EMBL" id="KAI8542969.1"/>
    </source>
</evidence>
<name>A0ACC0MPY9_RHOML</name>
<dbReference type="Proteomes" id="UP001062846">
    <property type="component" value="Chromosome 8"/>
</dbReference>
<sequence length="1120" mass="125072">MIGPCGVPFLRSHRKVCSSDKVSANTMHKVGIKTSHIMDFVAQQFGGYESVRYTQKDLYNHFTAQRNIEVADGDAEGALAYLCAKAENDPLFYYKYDVDEENRLNNLFWRDVTCRTDYMCFGDVLIFDSTYRTNAYRKPLVILAGVNSHFQTAIFGCALLTVETVEAYTWVLERFLDSMDHKKPVSIMTDGDKAMRRAIKTVLPDVNHRLCKWHLQKNVVSNVHVPGFLADFEKCMSMSTEEEFEVAWKNLLDDYGLHQSKWAVDVYKKKTLWAEAYLRGLWQNFVITRLRVSMSAYDLSHENGAYEGNSLLFDLTKVDKNSEILPLHGSTPMPEWVTQTTRFGALSSACVEMCYYASHITKGYNETKEEITKLTSRMRELYVLHVEEEQRNMRQNDNVEGTSMHFGVGDPVTIKEGREIEAFRAVEVEASGYGGVREGGNCGEERVSTAPISVRDRAEDMVGNMKPDVKSKKARQQKKMTLEDMYNNQYDFDDEDDDSDWEPVQKPAAVVKWFCVNCTMVNLGDDSHCDICGEHKESGILKHGYFASPFLKEAGLCQNELEVKERYKDPCSQISESVKFTAVGFDERMLLHSEVEMKSHPHPERPDRLRAITASLATAGIFPGRCFPISAREITEEELHMVHSLEHIQSVELTSQLLASYFTPDTYANEHSACAARLAAGLCADLASEILSGHAKNGFALVRPPGHHAGIRQAMGFCLHNNAAVAALSAQGVGAKRVLIVDWDVHHGNGTQEIFDGSKTVLYISLHRHEGGKFYPGTGAAHEVGSMGAEGYCVNVPWSRGGVGDNDYLFAFQHVVLPIASAFSPDFIIISAGFDAARGDPLGCCDVTPSGFAQMTHALNAISGGKLLVILEGGYNLRSISSSATAVIKVLLGESPGCGAENVVPSKSGLLTVMEVLKIQMKFWPTLEPVLLKLNLQWGTYALPNRRNQWGDGGCGGVLTASPRRHHSMTEPPVGVSSRGPPKAKLELGFEANCSVLKWEQSVYLCMSHLLGFSSSSQTHSTLLLSSIAILLTCPQVSPDSCRLFEKSENRPYAWTYSRLDHDTVLAMPSSPHLLNAPYRQEKQKKKRQRAGVPVWWQWGRKRWLYHLLSRDLHVRLKGV</sequence>
<gene>
    <name evidence="1" type="ORF">RHMOL_Rhmol08G0181800</name>
</gene>
<keyword evidence="2" id="KW-1185">Reference proteome</keyword>
<protein>
    <submittedName>
        <fullName evidence="1">Uncharacterized protein</fullName>
    </submittedName>
</protein>